<gene>
    <name evidence="1" type="ORF">HPB48_002987</name>
</gene>
<dbReference type="AlphaFoldDB" id="A0A9J6FDX6"/>
<name>A0A9J6FDX6_HAELO</name>
<keyword evidence="2" id="KW-1185">Reference proteome</keyword>
<dbReference type="Proteomes" id="UP000821853">
    <property type="component" value="Chromosome 1"/>
</dbReference>
<comment type="caution">
    <text evidence="1">The sequence shown here is derived from an EMBL/GenBank/DDBJ whole genome shotgun (WGS) entry which is preliminary data.</text>
</comment>
<reference evidence="1 2" key="1">
    <citation type="journal article" date="2020" name="Cell">
        <title>Large-Scale Comparative Analyses of Tick Genomes Elucidate Their Genetic Diversity and Vector Capacities.</title>
        <authorList>
            <consortium name="Tick Genome and Microbiome Consortium (TIGMIC)"/>
            <person name="Jia N."/>
            <person name="Wang J."/>
            <person name="Shi W."/>
            <person name="Du L."/>
            <person name="Sun Y."/>
            <person name="Zhan W."/>
            <person name="Jiang J.F."/>
            <person name="Wang Q."/>
            <person name="Zhang B."/>
            <person name="Ji P."/>
            <person name="Bell-Sakyi L."/>
            <person name="Cui X.M."/>
            <person name="Yuan T.T."/>
            <person name="Jiang B.G."/>
            <person name="Yang W.F."/>
            <person name="Lam T.T."/>
            <person name="Chang Q.C."/>
            <person name="Ding S.J."/>
            <person name="Wang X.J."/>
            <person name="Zhu J.G."/>
            <person name="Ruan X.D."/>
            <person name="Zhao L."/>
            <person name="Wei J.T."/>
            <person name="Ye R.Z."/>
            <person name="Que T.C."/>
            <person name="Du C.H."/>
            <person name="Zhou Y.H."/>
            <person name="Cheng J.X."/>
            <person name="Dai P.F."/>
            <person name="Guo W.B."/>
            <person name="Han X.H."/>
            <person name="Huang E.J."/>
            <person name="Li L.F."/>
            <person name="Wei W."/>
            <person name="Gao Y.C."/>
            <person name="Liu J.Z."/>
            <person name="Shao H.Z."/>
            <person name="Wang X."/>
            <person name="Wang C.C."/>
            <person name="Yang T.C."/>
            <person name="Huo Q.B."/>
            <person name="Li W."/>
            <person name="Chen H.Y."/>
            <person name="Chen S.E."/>
            <person name="Zhou L.G."/>
            <person name="Ni X.B."/>
            <person name="Tian J.H."/>
            <person name="Sheng Y."/>
            <person name="Liu T."/>
            <person name="Pan Y.S."/>
            <person name="Xia L.Y."/>
            <person name="Li J."/>
            <person name="Zhao F."/>
            <person name="Cao W.C."/>
        </authorList>
    </citation>
    <scope>NUCLEOTIDE SEQUENCE [LARGE SCALE GENOMIC DNA]</scope>
    <source>
        <strain evidence="1">HaeL-2018</strain>
    </source>
</reference>
<evidence type="ECO:0000313" key="1">
    <source>
        <dbReference type="EMBL" id="KAH9361125.1"/>
    </source>
</evidence>
<organism evidence="1 2">
    <name type="scientific">Haemaphysalis longicornis</name>
    <name type="common">Bush tick</name>
    <dbReference type="NCBI Taxonomy" id="44386"/>
    <lineage>
        <taxon>Eukaryota</taxon>
        <taxon>Metazoa</taxon>
        <taxon>Ecdysozoa</taxon>
        <taxon>Arthropoda</taxon>
        <taxon>Chelicerata</taxon>
        <taxon>Arachnida</taxon>
        <taxon>Acari</taxon>
        <taxon>Parasitiformes</taxon>
        <taxon>Ixodida</taxon>
        <taxon>Ixodoidea</taxon>
        <taxon>Ixodidae</taxon>
        <taxon>Haemaphysalinae</taxon>
        <taxon>Haemaphysalis</taxon>
    </lineage>
</organism>
<evidence type="ECO:0000313" key="2">
    <source>
        <dbReference type="Proteomes" id="UP000821853"/>
    </source>
</evidence>
<dbReference type="VEuPathDB" id="VectorBase:HLOH_040710"/>
<protein>
    <submittedName>
        <fullName evidence="1">Uncharacterized protein</fullName>
    </submittedName>
</protein>
<dbReference type="EMBL" id="JABSTR010000001">
    <property type="protein sequence ID" value="KAH9361125.1"/>
    <property type="molecule type" value="Genomic_DNA"/>
</dbReference>
<sequence>MAERETPKGNLQKLSQQDAIDFCFQSMGHCHGGDGRTLAQRVEDEDDDSILASRELITSEVSDTGNSAFRTPNK</sequence>
<proteinExistence type="predicted"/>
<accession>A0A9J6FDX6</accession>